<evidence type="ECO:0000256" key="1">
    <source>
        <dbReference type="ARBA" id="ARBA00005721"/>
    </source>
</evidence>
<reference evidence="2" key="2">
    <citation type="submission" date="2021-09" db="EMBL/GenBank/DDBJ databases">
        <authorList>
            <person name="Gilroy R."/>
        </authorList>
    </citation>
    <scope>NUCLEOTIDE SEQUENCE</scope>
    <source>
        <strain evidence="2">ChiGjej2B2-7701</strain>
    </source>
</reference>
<dbReference type="Proteomes" id="UP000746751">
    <property type="component" value="Unassembled WGS sequence"/>
</dbReference>
<reference evidence="2" key="1">
    <citation type="journal article" date="2021" name="PeerJ">
        <title>Extensive microbial diversity within the chicken gut microbiome revealed by metagenomics and culture.</title>
        <authorList>
            <person name="Gilroy R."/>
            <person name="Ravi A."/>
            <person name="Getino M."/>
            <person name="Pursley I."/>
            <person name="Horton D.L."/>
            <person name="Alikhan N.F."/>
            <person name="Baker D."/>
            <person name="Gharbi K."/>
            <person name="Hall N."/>
            <person name="Watson M."/>
            <person name="Adriaenssens E.M."/>
            <person name="Foster-Nyarko E."/>
            <person name="Jarju S."/>
            <person name="Secka A."/>
            <person name="Antonio M."/>
            <person name="Oren A."/>
            <person name="Chaudhuri R.R."/>
            <person name="La Ragione R."/>
            <person name="Hildebrand F."/>
            <person name="Pallen M.J."/>
        </authorList>
    </citation>
    <scope>NUCLEOTIDE SEQUENCE</scope>
    <source>
        <strain evidence="2">ChiGjej2B2-7701</strain>
    </source>
</reference>
<dbReference type="AlphaFoldDB" id="A0A921LQR1"/>
<comment type="caution">
    <text evidence="2">The sequence shown here is derived from an EMBL/GenBank/DDBJ whole genome shotgun (WGS) entry which is preliminary data.</text>
</comment>
<protein>
    <submittedName>
        <fullName evidence="2">Asp23/Gls24 family envelope stress response protein</fullName>
    </submittedName>
</protein>
<evidence type="ECO:0000313" key="2">
    <source>
        <dbReference type="EMBL" id="HJG31241.1"/>
    </source>
</evidence>
<dbReference type="PANTHER" id="PTHR34297:SF1">
    <property type="entry name" value="ASP23_GLS24 FAMILY ENVELOPE STRESS RESPONSE PROTEIN"/>
    <property type="match status" value="1"/>
</dbReference>
<sequence length="120" mass="12687">MSEEIKIDGIAIAPEVLSIIVSHVVEEVEGVASVGVRDLATNLVSMFSAKSAAPALPPIEAVVEDDKLHVTVRVTVFFGYPFKKLAEAIRTATVKAIDAQIGVEVAAVDVCIDGLVFPKE</sequence>
<organism evidence="2 3">
    <name type="scientific">Collinsella ihumii</name>
    <dbReference type="NCBI Taxonomy" id="1720204"/>
    <lineage>
        <taxon>Bacteria</taxon>
        <taxon>Bacillati</taxon>
        <taxon>Actinomycetota</taxon>
        <taxon>Coriobacteriia</taxon>
        <taxon>Coriobacteriales</taxon>
        <taxon>Coriobacteriaceae</taxon>
        <taxon>Collinsella</taxon>
    </lineage>
</organism>
<gene>
    <name evidence="2" type="ORF">K8U80_07575</name>
</gene>
<dbReference type="InterPro" id="IPR005531">
    <property type="entry name" value="Asp23"/>
</dbReference>
<evidence type="ECO:0000313" key="3">
    <source>
        <dbReference type="Proteomes" id="UP000746751"/>
    </source>
</evidence>
<name>A0A921LQR1_9ACTN</name>
<dbReference type="PANTHER" id="PTHR34297">
    <property type="entry name" value="HYPOTHETICAL CYTOSOLIC PROTEIN-RELATED"/>
    <property type="match status" value="1"/>
</dbReference>
<accession>A0A921LQR1</accession>
<dbReference type="Pfam" id="PF03780">
    <property type="entry name" value="Asp23"/>
    <property type="match status" value="1"/>
</dbReference>
<dbReference type="EMBL" id="DYVF01000046">
    <property type="protein sequence ID" value="HJG31241.1"/>
    <property type="molecule type" value="Genomic_DNA"/>
</dbReference>
<comment type="similarity">
    <text evidence="1">Belongs to the asp23 family.</text>
</comment>
<proteinExistence type="inferred from homology"/>